<gene>
    <name evidence="4" type="ORF">HK105_203549</name>
</gene>
<feature type="compositionally biased region" description="Low complexity" evidence="2">
    <location>
        <begin position="291"/>
        <end position="305"/>
    </location>
</feature>
<evidence type="ECO:0000313" key="4">
    <source>
        <dbReference type="EMBL" id="KAL2916770.1"/>
    </source>
</evidence>
<keyword evidence="5" id="KW-1185">Reference proteome</keyword>
<accession>A0ABR4NB68</accession>
<evidence type="ECO:0000256" key="2">
    <source>
        <dbReference type="SAM" id="MobiDB-lite"/>
    </source>
</evidence>
<dbReference type="PANTHER" id="PTHR28626:SF3">
    <property type="entry name" value="SRR1-LIKE PROTEIN"/>
    <property type="match status" value="1"/>
</dbReference>
<evidence type="ECO:0000313" key="5">
    <source>
        <dbReference type="Proteomes" id="UP001527925"/>
    </source>
</evidence>
<dbReference type="Proteomes" id="UP001527925">
    <property type="component" value="Unassembled WGS sequence"/>
</dbReference>
<name>A0ABR4NB68_9FUNG</name>
<dbReference type="EMBL" id="JADGIZ020000014">
    <property type="protein sequence ID" value="KAL2916770.1"/>
    <property type="molecule type" value="Genomic_DNA"/>
</dbReference>
<reference evidence="4 5" key="1">
    <citation type="submission" date="2023-09" db="EMBL/GenBank/DDBJ databases">
        <title>Pangenome analysis of Batrachochytrium dendrobatidis and related Chytrids.</title>
        <authorList>
            <person name="Yacoub M.N."/>
            <person name="Stajich J.E."/>
            <person name="James T.Y."/>
        </authorList>
    </citation>
    <scope>NUCLEOTIDE SEQUENCE [LARGE SCALE GENOMIC DNA]</scope>
    <source>
        <strain evidence="4 5">JEL0888</strain>
    </source>
</reference>
<comment type="caution">
    <text evidence="4">The sequence shown here is derived from an EMBL/GenBank/DDBJ whole genome shotgun (WGS) entry which is preliminary data.</text>
</comment>
<feature type="compositionally biased region" description="Polar residues" evidence="2">
    <location>
        <begin position="568"/>
        <end position="580"/>
    </location>
</feature>
<sequence>MADDGFVVVTYGRAAAGRGKRRGRGRSRARGSSAAMSMPALPAVDADQPLPKGFEETMRSRSEVLQDSAFFTAFVDKAIPAIAAFGGDDPLDCVCYGIGSIGDSKIAQFQFALLLAMRDKIEFRDVHLFEPVITNAEAEFIESRGIKIIAENENGRRKVERKTLFYMPHCEHTLYNSVLAANWSVLARISIVGNSFESYETNSIGTKLRDEHPHLADAVALATETPLALFRASSFASLHRGQVIEAPSRAVAVAAATAALPRRVARGAPAWKAPAASPSVAAKPDQPKAETAGSPTASAQAASAPRVHPGAVADLATEWGIKYTMRPGLSAARVLSFDNEVLVRPMMVSGLHSVSAIRRWKENFPPPTSIPVQEKALDDFSQDELGLPIKPLEAMTNAEWRKWLEYARSKRDQFKRERISEYEWREFLGIDRLPKRGSPIHPVHYSVREPTATGPFKVRGRLLNQVKTHDFAVGVGGVVAYLHGNNVPNDIQMSFEMSLGPRMSVDRNTTFDFYVLSAKHDHLGRPEVVLSMLPPRDNFENLGSEGDSLLGHFAIRGGKRGGRFGSSPGYNNNILGSQGRQGAAPSPLAGEISSLSSQLKNSAPRSNR</sequence>
<protein>
    <recommendedName>
        <fullName evidence="3">SRR1-like domain-containing protein</fullName>
    </recommendedName>
</protein>
<evidence type="ECO:0000256" key="1">
    <source>
        <dbReference type="ARBA" id="ARBA00009856"/>
    </source>
</evidence>
<feature type="domain" description="SRR1-like" evidence="3">
    <location>
        <begin position="90"/>
        <end position="226"/>
    </location>
</feature>
<dbReference type="InterPro" id="IPR040044">
    <property type="entry name" value="SRR1L"/>
</dbReference>
<dbReference type="InterPro" id="IPR012942">
    <property type="entry name" value="SRR1-like"/>
</dbReference>
<feature type="region of interest" description="Disordered" evidence="2">
    <location>
        <begin position="275"/>
        <end position="307"/>
    </location>
</feature>
<comment type="similarity">
    <text evidence="1">Belongs to the SRR1 family.</text>
</comment>
<dbReference type="Pfam" id="PF07985">
    <property type="entry name" value="SRR1"/>
    <property type="match status" value="1"/>
</dbReference>
<proteinExistence type="inferred from homology"/>
<dbReference type="PANTHER" id="PTHR28626">
    <property type="entry name" value="SRR1-LIKE PROTEIN"/>
    <property type="match status" value="1"/>
</dbReference>
<feature type="region of interest" description="Disordered" evidence="2">
    <location>
        <begin position="562"/>
        <end position="608"/>
    </location>
</feature>
<feature type="compositionally biased region" description="Polar residues" evidence="2">
    <location>
        <begin position="593"/>
        <end position="608"/>
    </location>
</feature>
<feature type="compositionally biased region" description="Low complexity" evidence="2">
    <location>
        <begin position="275"/>
        <end position="284"/>
    </location>
</feature>
<organism evidence="4 5">
    <name type="scientific">Polyrhizophydium stewartii</name>
    <dbReference type="NCBI Taxonomy" id="2732419"/>
    <lineage>
        <taxon>Eukaryota</taxon>
        <taxon>Fungi</taxon>
        <taxon>Fungi incertae sedis</taxon>
        <taxon>Chytridiomycota</taxon>
        <taxon>Chytridiomycota incertae sedis</taxon>
        <taxon>Chytridiomycetes</taxon>
        <taxon>Rhizophydiales</taxon>
        <taxon>Rhizophydiales incertae sedis</taxon>
        <taxon>Polyrhizophydium</taxon>
    </lineage>
</organism>
<evidence type="ECO:0000259" key="3">
    <source>
        <dbReference type="Pfam" id="PF07985"/>
    </source>
</evidence>